<gene>
    <name evidence="1" type="ORF">IV01_13435</name>
</gene>
<organism evidence="1 2">
    <name type="scientific">Pseudomonas syringae</name>
    <dbReference type="NCBI Taxonomy" id="317"/>
    <lineage>
        <taxon>Bacteria</taxon>
        <taxon>Pseudomonadati</taxon>
        <taxon>Pseudomonadota</taxon>
        <taxon>Gammaproteobacteria</taxon>
        <taxon>Pseudomonadales</taxon>
        <taxon>Pseudomonadaceae</taxon>
        <taxon>Pseudomonas</taxon>
    </lineage>
</organism>
<keyword evidence="2" id="KW-1185">Reference proteome</keyword>
<dbReference type="PATRIC" id="fig|317.175.peg.2792"/>
<dbReference type="EMBL" id="JPQU01000036">
    <property type="protein sequence ID" value="KFE55195.1"/>
    <property type="molecule type" value="Genomic_DNA"/>
</dbReference>
<dbReference type="RefSeq" id="WP_032628792.1">
    <property type="nucleotide sequence ID" value="NZ_JPQU01000036.1"/>
</dbReference>
<accession>A0A085VID2</accession>
<evidence type="ECO:0008006" key="3">
    <source>
        <dbReference type="Google" id="ProtNLM"/>
    </source>
</evidence>
<name>A0A085VID2_PSESX</name>
<dbReference type="AlphaFoldDB" id="A0A085VID2"/>
<comment type="caution">
    <text evidence="1">The sequence shown here is derived from an EMBL/GenBank/DDBJ whole genome shotgun (WGS) entry which is preliminary data.</text>
</comment>
<protein>
    <recommendedName>
        <fullName evidence="3">Saccharopine dehydrogenase NADP binding domain-containing protein</fullName>
    </recommendedName>
</protein>
<dbReference type="OrthoDB" id="9033521at2"/>
<evidence type="ECO:0000313" key="1">
    <source>
        <dbReference type="EMBL" id="KFE55195.1"/>
    </source>
</evidence>
<proteinExistence type="predicted"/>
<reference evidence="1 2" key="1">
    <citation type="submission" date="2014-07" db="EMBL/GenBank/DDBJ databases">
        <title>Draft Genome Sequences of Environmental Pseudomonas syringae strains.</title>
        <authorList>
            <person name="Baltrus D.A."/>
            <person name="Berge O."/>
            <person name="Morris C."/>
        </authorList>
    </citation>
    <scope>NUCLEOTIDE SEQUENCE [LARGE SCALE GENOMIC DNA]</scope>
    <source>
        <strain evidence="1 2">GAW0119</strain>
    </source>
</reference>
<sequence>MDTKKLLIVGGGDLCMQLLKLLMPSCKFVFYLAGRDMKKLIRSCNMLRVGCLQLGKTCTIYPVVMDLAEGNVEENSATLSRIRPDIIFNGAALQSWRAINQLSDDNFQALEQARFGPWLPMQLAPAYELMRAVKHSGVRLMTVNAAFPDAVNAVLYKVGMAPDTGSGGIANLIPALRLSIARLAMAPPEKVQVRLVAQQYFAHHVANAALPPWAPYRLSYAVNGVDYTGEFQDALIFRSVCTHFRSLGGININFLSAISAAQILENLHSPEEIFTHAPGPNGLPGGYPVRIGMGHVLLALPYEVSRAEAISVNQVGLREDGIDTLHADGSVTFDARKMAIMEELMGFHVGRMPLADVHQCAHELNCKFREFTQSSLQKA</sequence>
<dbReference type="Proteomes" id="UP000028631">
    <property type="component" value="Unassembled WGS sequence"/>
</dbReference>
<evidence type="ECO:0000313" key="2">
    <source>
        <dbReference type="Proteomes" id="UP000028631"/>
    </source>
</evidence>